<dbReference type="PANTHER" id="PTHR42648:SF18">
    <property type="entry name" value="RETROTRANSPOSON, UNCLASSIFIED-LIKE PROTEIN"/>
    <property type="match status" value="1"/>
</dbReference>
<dbReference type="GO" id="GO:0006508">
    <property type="term" value="P:proteolysis"/>
    <property type="evidence" value="ECO:0007669"/>
    <property type="project" value="UniProtKB-KW"/>
</dbReference>
<dbReference type="GO" id="GO:0003676">
    <property type="term" value="F:nucleic acid binding"/>
    <property type="evidence" value="ECO:0007669"/>
    <property type="project" value="InterPro"/>
</dbReference>
<organism evidence="5">
    <name type="scientific">Tanacetum cinerariifolium</name>
    <name type="common">Dalmatian daisy</name>
    <name type="synonym">Chrysanthemum cinerariifolium</name>
    <dbReference type="NCBI Taxonomy" id="118510"/>
    <lineage>
        <taxon>Eukaryota</taxon>
        <taxon>Viridiplantae</taxon>
        <taxon>Streptophyta</taxon>
        <taxon>Embryophyta</taxon>
        <taxon>Tracheophyta</taxon>
        <taxon>Spermatophyta</taxon>
        <taxon>Magnoliopsida</taxon>
        <taxon>eudicotyledons</taxon>
        <taxon>Gunneridae</taxon>
        <taxon>Pentapetalae</taxon>
        <taxon>asterids</taxon>
        <taxon>campanulids</taxon>
        <taxon>Asterales</taxon>
        <taxon>Asteraceae</taxon>
        <taxon>Asteroideae</taxon>
        <taxon>Anthemideae</taxon>
        <taxon>Anthemidinae</taxon>
        <taxon>Tanacetum</taxon>
    </lineage>
</organism>
<dbReference type="Pfam" id="PF22936">
    <property type="entry name" value="Pol_BBD"/>
    <property type="match status" value="1"/>
</dbReference>
<name>A0A6L2NS56_TANCI</name>
<protein>
    <recommendedName>
        <fullName evidence="4">Integrase catalytic domain-containing protein</fullName>
    </recommendedName>
</protein>
<dbReference type="InterPro" id="IPR012337">
    <property type="entry name" value="RNaseH-like_sf"/>
</dbReference>
<feature type="coiled-coil region" evidence="2">
    <location>
        <begin position="1108"/>
        <end position="1160"/>
    </location>
</feature>
<keyword evidence="1" id="KW-0645">Protease</keyword>
<sequence>MSDPKDQFEEEETEAMGEPTTEEYMTFTQLNYDWEINKKGRIELKGQFLTELSDYALCGINGKDAVEHINFFRDSRFEKRAQRLPNDIYSLVDSNETAKDLWDALERQMHGFEYGEQDRKAAILYEYETFKANEGGQLLDTYLCYLQVINDLKKCGDVNDALGYKKKAVVVTSDPLSLVAEKTKRENCKKAKVKDYNYYKTKMLLAKKDSDEQDTLYNGRKGIGFENPSYFEKEKDLRPSLYDEKVIGLGYTLMFLIHLDEALEIEKFKRARENKIEFVYDYGNLNGSYVNEKINLSDDYFQEIINPDFEKIDSPFQQTSSLKLYVPTVILEKIIIDLEDEVVGILEKEKENLKTNESLKSKDTFSSVRRPKHNGFIWKKKGSSNTSNVDLSSVSLSKLNKTVKRYSRKDLLSCNNSHLGETSSAYVCHDAMNVSCNSNMCDLFDENNLFIFDDESVRISPVSKMPFKKKPYDSMNIVQICLWIIDSGCSKHMTGNRALLTNFVEKFLETVHFGNNDFLMIAGYGDVVIGSMTNYVEGLGHNLFSVGQFCDKGLKVAFRKSTCFVRNEDGLPKMKFEKDHLCSTFEQGKIYRKHHKSKMTFASNKPFYLFHMDLCGPMHVENEASEVIISFIKKTQVNLQLQVQCVRIDNGTKFKNKTLAKFFDEDGITKQFSAARTPQQNGVVERRNRTLVEAARTMLTFANLPLCYLLNDYEDVRKLKAKGEIGVFVGYSKEFAVFKIYNKQTRRIYESVNVNFNEISEMASKQFSLEHGLSNSNETGKSSNQSISQVSKVSKKDLEDLFQNFYDEYFDSSKIMKSSTTNVETSNVEVPSNQEEVFMRWKFLIHTILQSMSAKHTSWNEFSWAMASAVICLSTGGWEKDAQGLKHHYLREALDACAALARQVEHLEHDKVAQDLEIIKLKTRVKKLKRTNKGRIIDELDKDEGAVLMNERRKHKRLGITLKAVETMQEDESEVQEAVEVVTTAKLITEVIAAVSETVSAAAIVPAAVSEKVSVAAVVPTVTAAPIKVVVPSTRRRRVIIKDPEEESSAKTPTETKSKDKGKVKMVKEPKPIKKKQHVELDEALDYFKGMSYDDIRPIFESKFNANMEFLLKSKEQIEEEANRAIESINETPAQKAAKRRKMNKEVKDVEEIKQHLEIVPNEDDDVYTEATLLVRMVPVVDYQIVHFNNKPNFKIIHADGTHQLYVSLITLLKNFDREDLESLWSLVKERFSTLKPNNFSDDYLLTTLRAMFGRPDGQDLIWKSQRSMILLVERRYPLLKFTLDQMLNTVRLQVEEQSEMSLELIRFTRQQLQEGQHN</sequence>
<feature type="domain" description="Integrase catalytic" evidence="4">
    <location>
        <begin position="646"/>
        <end position="716"/>
    </location>
</feature>
<dbReference type="GO" id="GO:0008233">
    <property type="term" value="F:peptidase activity"/>
    <property type="evidence" value="ECO:0007669"/>
    <property type="project" value="UniProtKB-KW"/>
</dbReference>
<evidence type="ECO:0000256" key="1">
    <source>
        <dbReference type="ARBA" id="ARBA00022670"/>
    </source>
</evidence>
<feature type="region of interest" description="Disordered" evidence="3">
    <location>
        <begin position="1041"/>
        <end position="1065"/>
    </location>
</feature>
<keyword evidence="2" id="KW-0175">Coiled coil</keyword>
<evidence type="ECO:0000256" key="3">
    <source>
        <dbReference type="SAM" id="MobiDB-lite"/>
    </source>
</evidence>
<feature type="compositionally biased region" description="Basic and acidic residues" evidence="3">
    <location>
        <begin position="1054"/>
        <end position="1065"/>
    </location>
</feature>
<dbReference type="SUPFAM" id="SSF53098">
    <property type="entry name" value="Ribonuclease H-like"/>
    <property type="match status" value="1"/>
</dbReference>
<dbReference type="Pfam" id="PF25597">
    <property type="entry name" value="SH3_retrovirus"/>
    <property type="match status" value="1"/>
</dbReference>
<dbReference type="PROSITE" id="PS50994">
    <property type="entry name" value="INTEGRASE"/>
    <property type="match status" value="1"/>
</dbReference>
<gene>
    <name evidence="5" type="ORF">Tci_059880</name>
</gene>
<dbReference type="InterPro" id="IPR001584">
    <property type="entry name" value="Integrase_cat-core"/>
</dbReference>
<dbReference type="InterPro" id="IPR057670">
    <property type="entry name" value="SH3_retrovirus"/>
</dbReference>
<keyword evidence="1" id="KW-0378">Hydrolase</keyword>
<reference evidence="5" key="1">
    <citation type="journal article" date="2019" name="Sci. Rep.">
        <title>Draft genome of Tanacetum cinerariifolium, the natural source of mosquito coil.</title>
        <authorList>
            <person name="Yamashiro T."/>
            <person name="Shiraishi A."/>
            <person name="Satake H."/>
            <person name="Nakayama K."/>
        </authorList>
    </citation>
    <scope>NUCLEOTIDE SEQUENCE</scope>
</reference>
<dbReference type="EMBL" id="BKCJ010009635">
    <property type="protein sequence ID" value="GEU87902.1"/>
    <property type="molecule type" value="Genomic_DNA"/>
</dbReference>
<comment type="caution">
    <text evidence="5">The sequence shown here is derived from an EMBL/GenBank/DDBJ whole genome shotgun (WGS) entry which is preliminary data.</text>
</comment>
<dbReference type="PANTHER" id="PTHR42648">
    <property type="entry name" value="TRANSPOSASE, PUTATIVE-RELATED"/>
    <property type="match status" value="1"/>
</dbReference>
<dbReference type="InterPro" id="IPR039537">
    <property type="entry name" value="Retrotran_Ty1/copia-like"/>
</dbReference>
<dbReference type="GO" id="GO:0015074">
    <property type="term" value="P:DNA integration"/>
    <property type="evidence" value="ECO:0007669"/>
    <property type="project" value="InterPro"/>
</dbReference>
<dbReference type="InterPro" id="IPR036397">
    <property type="entry name" value="RNaseH_sf"/>
</dbReference>
<accession>A0A6L2NS56</accession>
<evidence type="ECO:0000313" key="5">
    <source>
        <dbReference type="EMBL" id="GEU87902.1"/>
    </source>
</evidence>
<dbReference type="Gene3D" id="3.30.420.10">
    <property type="entry name" value="Ribonuclease H-like superfamily/Ribonuclease H"/>
    <property type="match status" value="1"/>
</dbReference>
<proteinExistence type="predicted"/>
<evidence type="ECO:0000259" key="4">
    <source>
        <dbReference type="PROSITE" id="PS50994"/>
    </source>
</evidence>
<evidence type="ECO:0000256" key="2">
    <source>
        <dbReference type="SAM" id="Coils"/>
    </source>
</evidence>
<dbReference type="InterPro" id="IPR054722">
    <property type="entry name" value="PolX-like_BBD"/>
</dbReference>